<gene>
    <name evidence="2" type="ORF">B0H16DRAFT_1726516</name>
</gene>
<comment type="caution">
    <text evidence="2">The sequence shown here is derived from an EMBL/GenBank/DDBJ whole genome shotgun (WGS) entry which is preliminary data.</text>
</comment>
<accession>A0AAD7INQ4</accession>
<dbReference type="EMBL" id="JARKIB010000080">
    <property type="protein sequence ID" value="KAJ7746337.1"/>
    <property type="molecule type" value="Genomic_DNA"/>
</dbReference>
<organism evidence="2 3">
    <name type="scientific">Mycena metata</name>
    <dbReference type="NCBI Taxonomy" id="1033252"/>
    <lineage>
        <taxon>Eukaryota</taxon>
        <taxon>Fungi</taxon>
        <taxon>Dikarya</taxon>
        <taxon>Basidiomycota</taxon>
        <taxon>Agaricomycotina</taxon>
        <taxon>Agaricomycetes</taxon>
        <taxon>Agaricomycetidae</taxon>
        <taxon>Agaricales</taxon>
        <taxon>Marasmiineae</taxon>
        <taxon>Mycenaceae</taxon>
        <taxon>Mycena</taxon>
    </lineage>
</organism>
<keyword evidence="3" id="KW-1185">Reference proteome</keyword>
<evidence type="ECO:0000313" key="2">
    <source>
        <dbReference type="EMBL" id="KAJ7746337.1"/>
    </source>
</evidence>
<dbReference type="InterPro" id="IPR011009">
    <property type="entry name" value="Kinase-like_dom_sf"/>
</dbReference>
<dbReference type="PROSITE" id="PS50011">
    <property type="entry name" value="PROTEIN_KINASE_DOM"/>
    <property type="match status" value="1"/>
</dbReference>
<name>A0AAD7INQ4_9AGAR</name>
<dbReference type="GO" id="GO:0004672">
    <property type="term" value="F:protein kinase activity"/>
    <property type="evidence" value="ECO:0007669"/>
    <property type="project" value="InterPro"/>
</dbReference>
<evidence type="ECO:0000259" key="1">
    <source>
        <dbReference type="PROSITE" id="PS50011"/>
    </source>
</evidence>
<sequence length="195" mass="22691">MRSCTYFPYINTVREFTEFLQQMLEGLVFLHYNNIAHRAISKNHMVLDASRDQSVPHWKSRTVAGPMKYYFIDFGLSVQFPSRDARKLVTGVSDLIPEVSDTVPYDPFKVDVWFIAGFIVDYLEILYAGLDYLVPLARKLRHHDPTRRPDARDALKLFQSLVSKMSEEELKEPLDYKLHDSNTRRAILSMMGLEV</sequence>
<dbReference type="Gene3D" id="1.10.510.10">
    <property type="entry name" value="Transferase(Phosphotransferase) domain 1"/>
    <property type="match status" value="1"/>
</dbReference>
<proteinExistence type="predicted"/>
<dbReference type="SUPFAM" id="SSF56112">
    <property type="entry name" value="Protein kinase-like (PK-like)"/>
    <property type="match status" value="1"/>
</dbReference>
<feature type="domain" description="Protein kinase" evidence="1">
    <location>
        <begin position="1"/>
        <end position="195"/>
    </location>
</feature>
<dbReference type="GO" id="GO:0005524">
    <property type="term" value="F:ATP binding"/>
    <property type="evidence" value="ECO:0007669"/>
    <property type="project" value="InterPro"/>
</dbReference>
<protein>
    <recommendedName>
        <fullName evidence="1">Protein kinase domain-containing protein</fullName>
    </recommendedName>
</protein>
<reference evidence="2" key="1">
    <citation type="submission" date="2023-03" db="EMBL/GenBank/DDBJ databases">
        <title>Massive genome expansion in bonnet fungi (Mycena s.s.) driven by repeated elements and novel gene families across ecological guilds.</title>
        <authorList>
            <consortium name="Lawrence Berkeley National Laboratory"/>
            <person name="Harder C.B."/>
            <person name="Miyauchi S."/>
            <person name="Viragh M."/>
            <person name="Kuo A."/>
            <person name="Thoen E."/>
            <person name="Andreopoulos B."/>
            <person name="Lu D."/>
            <person name="Skrede I."/>
            <person name="Drula E."/>
            <person name="Henrissat B."/>
            <person name="Morin E."/>
            <person name="Kohler A."/>
            <person name="Barry K."/>
            <person name="LaButti K."/>
            <person name="Morin E."/>
            <person name="Salamov A."/>
            <person name="Lipzen A."/>
            <person name="Mereny Z."/>
            <person name="Hegedus B."/>
            <person name="Baldrian P."/>
            <person name="Stursova M."/>
            <person name="Weitz H."/>
            <person name="Taylor A."/>
            <person name="Grigoriev I.V."/>
            <person name="Nagy L.G."/>
            <person name="Martin F."/>
            <person name="Kauserud H."/>
        </authorList>
    </citation>
    <scope>NUCLEOTIDE SEQUENCE</scope>
    <source>
        <strain evidence="2">CBHHK182m</strain>
    </source>
</reference>
<dbReference type="AlphaFoldDB" id="A0AAD7INQ4"/>
<evidence type="ECO:0000313" key="3">
    <source>
        <dbReference type="Proteomes" id="UP001215598"/>
    </source>
</evidence>
<dbReference type="InterPro" id="IPR000719">
    <property type="entry name" value="Prot_kinase_dom"/>
</dbReference>
<dbReference type="Proteomes" id="UP001215598">
    <property type="component" value="Unassembled WGS sequence"/>
</dbReference>